<accession>A0A4Y2GD55</accession>
<evidence type="ECO:0000313" key="1">
    <source>
        <dbReference type="EMBL" id="GBM50619.1"/>
    </source>
</evidence>
<name>A0A4Y2GD55_ARAVE</name>
<organism evidence="1 2">
    <name type="scientific">Araneus ventricosus</name>
    <name type="common">Orbweaver spider</name>
    <name type="synonym">Epeira ventricosa</name>
    <dbReference type="NCBI Taxonomy" id="182803"/>
    <lineage>
        <taxon>Eukaryota</taxon>
        <taxon>Metazoa</taxon>
        <taxon>Ecdysozoa</taxon>
        <taxon>Arthropoda</taxon>
        <taxon>Chelicerata</taxon>
        <taxon>Arachnida</taxon>
        <taxon>Araneae</taxon>
        <taxon>Araneomorphae</taxon>
        <taxon>Entelegynae</taxon>
        <taxon>Araneoidea</taxon>
        <taxon>Araneidae</taxon>
        <taxon>Araneus</taxon>
    </lineage>
</organism>
<gene>
    <name evidence="1" type="ORF">AVEN_70252_1</name>
</gene>
<proteinExistence type="predicted"/>
<dbReference type="Proteomes" id="UP000499080">
    <property type="component" value="Unassembled WGS sequence"/>
</dbReference>
<dbReference type="OrthoDB" id="10500987at2759"/>
<evidence type="ECO:0000313" key="2">
    <source>
        <dbReference type="Proteomes" id="UP000499080"/>
    </source>
</evidence>
<dbReference type="EMBL" id="BGPR01001305">
    <property type="protein sequence ID" value="GBM50619.1"/>
    <property type="molecule type" value="Genomic_DNA"/>
</dbReference>
<sequence>MAEIDSSIEFCGDLMEFVTAYFNVSWSRPEETRGRPLPFIRFTRNHAKFIQSYLDLKAEFWEMLEDSPFLNLNEASFLRFALLIKEDTKCFAYSTCNFLLFATFISSVAALATKRGFFNAPEYAMVVIYDAISSFHLRREISFSNSVKDTTTRRIL</sequence>
<reference evidence="1 2" key="1">
    <citation type="journal article" date="2019" name="Sci. Rep.">
        <title>Orb-weaving spider Araneus ventricosus genome elucidates the spidroin gene catalogue.</title>
        <authorList>
            <person name="Kono N."/>
            <person name="Nakamura H."/>
            <person name="Ohtoshi R."/>
            <person name="Moran D.A.P."/>
            <person name="Shinohara A."/>
            <person name="Yoshida Y."/>
            <person name="Fujiwara M."/>
            <person name="Mori M."/>
            <person name="Tomita M."/>
            <person name="Arakawa K."/>
        </authorList>
    </citation>
    <scope>NUCLEOTIDE SEQUENCE [LARGE SCALE GENOMIC DNA]</scope>
</reference>
<dbReference type="AlphaFoldDB" id="A0A4Y2GD55"/>
<protein>
    <submittedName>
        <fullName evidence="1">Uncharacterized protein</fullName>
    </submittedName>
</protein>
<keyword evidence="2" id="KW-1185">Reference proteome</keyword>
<comment type="caution">
    <text evidence="1">The sequence shown here is derived from an EMBL/GenBank/DDBJ whole genome shotgun (WGS) entry which is preliminary data.</text>
</comment>